<dbReference type="VEuPathDB" id="GiardiaDB:GL50581_2395"/>
<dbReference type="OrthoDB" id="10261083at2759"/>
<sequence>MFKRAYQGGPFISLLDIKGQAPAQGWNMKKASITRNYNKEMKTYVLDVDGPVGSKITMPEAPEKQVLGITQPFLLMQLFIPKDQIFSLNLGVIDYSKNRIRLYFSTANKVVKVTSLHARLPLHAVAGAWSCLVFDLAEITRSCFPTSEFASLNSIEIMPCCTLLRVFTVKTCPLPTLELYCPKDEEDARTNPRMPKPRFSIRQYAPLDKKVEVGIDVHVQVLDEFYLSLFRENKPNTDLAVRDRDTLLDARREFIPGYRESEEGSLESAKTVKNAPLTQASAGTSATIKTVKSDVGAASLPQDSDHAPERTYNVLANSGHEQPSVQQPSVHIRHGADTKTTRTRQAPKPTGTGSIRAAIEFNTERDGKATVTTTTTTSRDRGQDPVRQGSKIPQLHTQEDGTMNGIDLTLNAIPVMLKPEQCGKSATSANGVTTDRATTPVTRLKGVRVGLVDDEVLGSMVDTNYAVMGDAHASNDTVGTSSNKVDTSQMAKSMVNSLVTSNKAIPQDLIDTVYSVATHEGQPDSEDIEDYDGGADDLGGQFTHACTDVPDDVNDDNNASSYSYYSTDGDNDDIPDPAPDEEAHSAVPEPATNLRLASQLSGGIRYDEQTGVYLEIDDSNIPGPMDD</sequence>
<proteinExistence type="predicted"/>
<protein>
    <recommendedName>
        <fullName evidence="2">CFA20 domain-containing protein</fullName>
    </recommendedName>
</protein>
<dbReference type="AlphaFoldDB" id="C6LUE2"/>
<accession>C6LUE2</accession>
<evidence type="ECO:0000259" key="2">
    <source>
        <dbReference type="Pfam" id="PF05018"/>
    </source>
</evidence>
<dbReference type="EMBL" id="ACGJ01002309">
    <property type="protein sequence ID" value="EET00371.1"/>
    <property type="molecule type" value="Genomic_DNA"/>
</dbReference>
<comment type="caution">
    <text evidence="3">The sequence shown here is derived from an EMBL/GenBank/DDBJ whole genome shotgun (WGS) entry which is preliminary data.</text>
</comment>
<dbReference type="PANTHER" id="PTHR12458">
    <property type="entry name" value="ORF PROTEIN"/>
    <property type="match status" value="1"/>
</dbReference>
<reference evidence="3 4" key="1">
    <citation type="journal article" date="2009" name="PLoS Pathog.">
        <title>Draft genome sequencing of giardia intestinalis assemblage B isolate GS: is human giardiasis caused by two different species?</title>
        <authorList>
            <person name="Franzen O."/>
            <person name="Jerlstrom-Hultqvist J."/>
            <person name="Castro E."/>
            <person name="Sherwood E."/>
            <person name="Ankarklev J."/>
            <person name="Reiner D.S."/>
            <person name="Palm D."/>
            <person name="Andersson J.O."/>
            <person name="Andersson B."/>
            <person name="Svard S.G."/>
        </authorList>
    </citation>
    <scope>NUCLEOTIDE SEQUENCE [LARGE SCALE GENOMIC DNA]</scope>
    <source>
        <strain evidence="4">ATCC 50581 / GS clone H7</strain>
    </source>
</reference>
<feature type="domain" description="CFA20" evidence="2">
    <location>
        <begin position="1"/>
        <end position="187"/>
    </location>
</feature>
<feature type="region of interest" description="Disordered" evidence="1">
    <location>
        <begin position="319"/>
        <end position="390"/>
    </location>
</feature>
<organism evidence="3 4">
    <name type="scientific">Giardia intestinalis (strain ATCC 50581 / GS clone H7)</name>
    <name type="common">Giardia lamblia</name>
    <dbReference type="NCBI Taxonomy" id="598745"/>
    <lineage>
        <taxon>Eukaryota</taxon>
        <taxon>Metamonada</taxon>
        <taxon>Diplomonadida</taxon>
        <taxon>Hexamitidae</taxon>
        <taxon>Giardiinae</taxon>
        <taxon>Giardia</taxon>
    </lineage>
</organism>
<feature type="compositionally biased region" description="Acidic residues" evidence="1">
    <location>
        <begin position="569"/>
        <end position="580"/>
    </location>
</feature>
<feature type="region of interest" description="Disordered" evidence="1">
    <location>
        <begin position="541"/>
        <end position="593"/>
    </location>
</feature>
<evidence type="ECO:0000313" key="4">
    <source>
        <dbReference type="Proteomes" id="UP000002488"/>
    </source>
</evidence>
<dbReference type="InterPro" id="IPR040441">
    <property type="entry name" value="CFA20/CFAP20DC"/>
</dbReference>
<dbReference type="Pfam" id="PF05018">
    <property type="entry name" value="CFA20_dom"/>
    <property type="match status" value="1"/>
</dbReference>
<evidence type="ECO:0000256" key="1">
    <source>
        <dbReference type="SAM" id="MobiDB-lite"/>
    </source>
</evidence>
<dbReference type="InterPro" id="IPR007714">
    <property type="entry name" value="CFA20_dom"/>
</dbReference>
<name>C6LUE2_GIAIB</name>
<feature type="compositionally biased region" description="Polar residues" evidence="1">
    <location>
        <begin position="319"/>
        <end position="329"/>
    </location>
</feature>
<feature type="compositionally biased region" description="Low complexity" evidence="1">
    <location>
        <begin position="556"/>
        <end position="568"/>
    </location>
</feature>
<dbReference type="Proteomes" id="UP000002488">
    <property type="component" value="Unassembled WGS sequence"/>
</dbReference>
<gene>
    <name evidence="3" type="ORF">GL50581_2395</name>
</gene>
<evidence type="ECO:0000313" key="3">
    <source>
        <dbReference type="EMBL" id="EET00371.1"/>
    </source>
</evidence>
<dbReference type="OMA" id="ITRSCFP"/>